<feature type="region of interest" description="Disordered" evidence="2">
    <location>
        <begin position="449"/>
        <end position="503"/>
    </location>
</feature>
<feature type="transmembrane region" description="Helical" evidence="3">
    <location>
        <begin position="13"/>
        <end position="37"/>
    </location>
</feature>
<keyword evidence="1" id="KW-0732">Signal</keyword>
<reference evidence="6 8" key="2">
    <citation type="submission" date="2017-03" db="EMBL/GenBank/DDBJ databases">
        <title>Complete sequence of Clostridium formicaceticum DSM 92.</title>
        <authorList>
            <person name="Poehlein A."/>
            <person name="Karl M."/>
            <person name="Bengelsdorf F.R."/>
            <person name="Duerre P."/>
            <person name="Daniel R."/>
        </authorList>
    </citation>
    <scope>NUCLEOTIDE SEQUENCE [LARGE SCALE GENOMIC DNA]</scope>
    <source>
        <strain evidence="6 8">DSM 92</strain>
    </source>
</reference>
<sequence length="503" mass="57352">MEPAVVQSKKKKIILWVIGMLFVTSFIALFTLAFFILNKNTIYPQVLIESVDVSNLTKQEAQRKIQNMYEKQLEDFKVDLVYENYSRQLAYRDLGYTYLYEEALEEAYGLGREGNLFKRIKEIYYLRQQPVIIPLKFTYDVEGLEDVLLTVEGHINQEVKDATIKRQNGAFHTTKEVIGIKVDREALKEKIMEGIESLNQETIVIPTEYVTPRIVEEKLKNIREVIGEFSTTFNRQQQGRSENISIASTSINGTLLMPTEEFSFNQKTGPRGVSEGYQEAPVIVNGQLVPGVGGGICQVSTTLYNAVVRANLQVTNRRNHSLPVAYVPLGQDATVSYNHIDFKFANNMENPIYIESAITGSKVFVKIYGKKEENMVITLASEVTEKIEPKTEIKQDTNMYLGEKKVERESKKGYRVTTYKVYSQNGKEIKREVISRDYYTPVNGVIIEGTKPKSETEKVSQEKSSKQETPPKQENPPKQETPPKQEIPPVQEDVITIDDNQPI</sequence>
<dbReference type="EMBL" id="CP017603">
    <property type="protein sequence ID" value="AOY76339.1"/>
    <property type="molecule type" value="Genomic_DNA"/>
</dbReference>
<feature type="compositionally biased region" description="Basic and acidic residues" evidence="2">
    <location>
        <begin position="450"/>
        <end position="483"/>
    </location>
</feature>
<dbReference type="InterPro" id="IPR052913">
    <property type="entry name" value="Glycopeptide_resist_protein"/>
</dbReference>
<keyword evidence="7" id="KW-1185">Reference proteome</keyword>
<evidence type="ECO:0000256" key="3">
    <source>
        <dbReference type="SAM" id="Phobius"/>
    </source>
</evidence>
<dbReference type="PANTHER" id="PTHR35788">
    <property type="entry name" value="EXPORTED PROTEIN-RELATED"/>
    <property type="match status" value="1"/>
</dbReference>
<evidence type="ECO:0000256" key="2">
    <source>
        <dbReference type="SAM" id="MobiDB-lite"/>
    </source>
</evidence>
<keyword evidence="3" id="KW-0472">Membrane</keyword>
<name>A0AAC9WGH3_9CLOT</name>
<dbReference type="Pfam" id="PF12229">
    <property type="entry name" value="PG_binding_4"/>
    <property type="match status" value="1"/>
</dbReference>
<dbReference type="Gene3D" id="2.20.230.10">
    <property type="entry name" value="Resuscitation-promoting factor rpfb"/>
    <property type="match status" value="1"/>
</dbReference>
<dbReference type="InterPro" id="IPR022029">
    <property type="entry name" value="YoaR-like_PG-bd"/>
</dbReference>
<evidence type="ECO:0000313" key="6">
    <source>
        <dbReference type="EMBL" id="ARE86730.1"/>
    </source>
</evidence>
<dbReference type="PROSITE" id="PS51109">
    <property type="entry name" value="G5"/>
    <property type="match status" value="1"/>
</dbReference>
<keyword evidence="3" id="KW-0812">Transmembrane</keyword>
<dbReference type="InterPro" id="IPR007391">
    <property type="entry name" value="Vancomycin_resist_VanW"/>
</dbReference>
<dbReference type="InterPro" id="IPR011098">
    <property type="entry name" value="G5_dom"/>
</dbReference>
<feature type="domain" description="G5" evidence="4">
    <location>
        <begin position="373"/>
        <end position="452"/>
    </location>
</feature>
<dbReference type="PANTHER" id="PTHR35788:SF1">
    <property type="entry name" value="EXPORTED PROTEIN"/>
    <property type="match status" value="1"/>
</dbReference>
<evidence type="ECO:0000313" key="8">
    <source>
        <dbReference type="Proteomes" id="UP000192478"/>
    </source>
</evidence>
<evidence type="ECO:0000313" key="7">
    <source>
        <dbReference type="Proteomes" id="UP000177894"/>
    </source>
</evidence>
<dbReference type="Pfam" id="PF04294">
    <property type="entry name" value="VanW"/>
    <property type="match status" value="1"/>
</dbReference>
<dbReference type="Proteomes" id="UP000192478">
    <property type="component" value="Chromosome"/>
</dbReference>
<accession>A0AAC9WGH3</accession>
<reference evidence="5 7" key="1">
    <citation type="submission" date="2016-10" db="EMBL/GenBank/DDBJ databases">
        <title>Complete Genome Sequence of Acetogen Clostridium formicoaceticum ATCC 27076.</title>
        <authorList>
            <person name="Bao T."/>
            <person name="Cheng C."/>
            <person name="Zhao J."/>
            <person name="Yang S.-T."/>
            <person name="Wang J."/>
            <person name="Wang M."/>
        </authorList>
    </citation>
    <scope>NUCLEOTIDE SEQUENCE [LARGE SCALE GENOMIC DNA]</scope>
    <source>
        <strain evidence="5 7">ATCC 27076</strain>
    </source>
</reference>
<evidence type="ECO:0000259" key="4">
    <source>
        <dbReference type="PROSITE" id="PS51109"/>
    </source>
</evidence>
<dbReference type="AlphaFoldDB" id="A0AAC9WGH3"/>
<evidence type="ECO:0000313" key="5">
    <source>
        <dbReference type="EMBL" id="AOY76339.1"/>
    </source>
</evidence>
<dbReference type="Pfam" id="PF07501">
    <property type="entry name" value="G5"/>
    <property type="match status" value="1"/>
</dbReference>
<dbReference type="SMART" id="SM01208">
    <property type="entry name" value="G5"/>
    <property type="match status" value="1"/>
</dbReference>
<protein>
    <submittedName>
        <fullName evidence="6">Vancomycin B-type resistance protein VanW</fullName>
    </submittedName>
</protein>
<dbReference type="EMBL" id="CP020559">
    <property type="protein sequence ID" value="ARE86730.1"/>
    <property type="molecule type" value="Genomic_DNA"/>
</dbReference>
<keyword evidence="3" id="KW-1133">Transmembrane helix</keyword>
<dbReference type="KEGG" id="cfm:BJL90_10745"/>
<proteinExistence type="predicted"/>
<dbReference type="Proteomes" id="UP000177894">
    <property type="component" value="Chromosome"/>
</dbReference>
<gene>
    <name evidence="6" type="primary">vanW</name>
    <name evidence="5" type="ORF">BJL90_10745</name>
    <name evidence="6" type="ORF">CLFO_10570</name>
</gene>
<evidence type="ECO:0000256" key="1">
    <source>
        <dbReference type="ARBA" id="ARBA00022729"/>
    </source>
</evidence>
<dbReference type="RefSeq" id="WP_070967700.1">
    <property type="nucleotide sequence ID" value="NZ_CP017603.1"/>
</dbReference>
<organism evidence="6 8">
    <name type="scientific">Clostridium formicaceticum</name>
    <dbReference type="NCBI Taxonomy" id="1497"/>
    <lineage>
        <taxon>Bacteria</taxon>
        <taxon>Bacillati</taxon>
        <taxon>Bacillota</taxon>
        <taxon>Clostridia</taxon>
        <taxon>Eubacteriales</taxon>
        <taxon>Clostridiaceae</taxon>
        <taxon>Clostridium</taxon>
    </lineage>
</organism>